<evidence type="ECO:0000256" key="1">
    <source>
        <dbReference type="ARBA" id="ARBA00005336"/>
    </source>
</evidence>
<feature type="domain" description="Glycoside hydrolase family 3 N-terminal" evidence="4">
    <location>
        <begin position="57"/>
        <end position="328"/>
    </location>
</feature>
<dbReference type="PANTHER" id="PTHR30480">
    <property type="entry name" value="BETA-HEXOSAMINIDASE-RELATED"/>
    <property type="match status" value="1"/>
</dbReference>
<dbReference type="InterPro" id="IPR050226">
    <property type="entry name" value="NagZ_Beta-hexosaminidase"/>
</dbReference>
<dbReference type="GO" id="GO:0005975">
    <property type="term" value="P:carbohydrate metabolic process"/>
    <property type="evidence" value="ECO:0007669"/>
    <property type="project" value="InterPro"/>
</dbReference>
<proteinExistence type="inferred from homology"/>
<dbReference type="RefSeq" id="WP_202661089.1">
    <property type="nucleotide sequence ID" value="NZ_JAESVP010000005.1"/>
</dbReference>
<dbReference type="EMBL" id="JAESVP010000005">
    <property type="protein sequence ID" value="MBL4928762.1"/>
    <property type="molecule type" value="Genomic_DNA"/>
</dbReference>
<keyword evidence="2 5" id="KW-0378">Hydrolase</keyword>
<sequence length="335" mass="34958">MPHSIAENARAVLLPAFDGTTLSDATLRFLDQGGVSILLGESRQEYVARQMSEARRSSETPETFMAVTTQARARSDGLLTFVDQEMGGICRLHDLVLGFPDATDLPGATAGEIEDTAFRIAQMAAAMGVNGFLAPVVDVLIGRNDWLRGRTWSTDAALVGQLSAAYVRGVQRAGVHATVKHFPGFGAITADPAIAAEAVNPLTLAEVEAAFPAFQAPIDAGAAFVMVGPAIVTALDPEKPALRSGKIISMLKQRLGFKGIVMADDLDGKATLRGDSVAQVAVEALNAGCDFLLLADIGSQLDDVAEAICLAAETGKVSAEALALSADKLRALARG</sequence>
<dbReference type="InterPro" id="IPR036962">
    <property type="entry name" value="Glyco_hydro_3_N_sf"/>
</dbReference>
<accession>A0A8J7MSD6</accession>
<dbReference type="GO" id="GO:0004553">
    <property type="term" value="F:hydrolase activity, hydrolyzing O-glycosyl compounds"/>
    <property type="evidence" value="ECO:0007669"/>
    <property type="project" value="InterPro"/>
</dbReference>
<evidence type="ECO:0000313" key="6">
    <source>
        <dbReference type="Proteomes" id="UP000619033"/>
    </source>
</evidence>
<dbReference type="GO" id="GO:0009254">
    <property type="term" value="P:peptidoglycan turnover"/>
    <property type="evidence" value="ECO:0007669"/>
    <property type="project" value="TreeGrafter"/>
</dbReference>
<organism evidence="5 6">
    <name type="scientific">Fuscibacter oryzae</name>
    <dbReference type="NCBI Taxonomy" id="2803939"/>
    <lineage>
        <taxon>Bacteria</taxon>
        <taxon>Pseudomonadati</taxon>
        <taxon>Pseudomonadota</taxon>
        <taxon>Alphaproteobacteria</taxon>
        <taxon>Rhodobacterales</taxon>
        <taxon>Paracoccaceae</taxon>
        <taxon>Fuscibacter</taxon>
    </lineage>
</organism>
<evidence type="ECO:0000256" key="3">
    <source>
        <dbReference type="ARBA" id="ARBA00023295"/>
    </source>
</evidence>
<evidence type="ECO:0000256" key="2">
    <source>
        <dbReference type="ARBA" id="ARBA00022801"/>
    </source>
</evidence>
<comment type="caution">
    <text evidence="5">The sequence shown here is derived from an EMBL/GenBank/DDBJ whole genome shotgun (WGS) entry which is preliminary data.</text>
</comment>
<keyword evidence="3" id="KW-0326">Glycosidase</keyword>
<reference evidence="5" key="1">
    <citation type="submission" date="2021-01" db="EMBL/GenBank/DDBJ databases">
        <title>Genome seq and assembly of Tabrizicola sp. KVB23.</title>
        <authorList>
            <person name="Chhetri G."/>
        </authorList>
    </citation>
    <scope>NUCLEOTIDE SEQUENCE</scope>
    <source>
        <strain evidence="5">KVB23</strain>
    </source>
</reference>
<name>A0A8J7MSD6_9RHOB</name>
<protein>
    <submittedName>
        <fullName evidence="5">Glycoside hydrolase</fullName>
    </submittedName>
</protein>
<evidence type="ECO:0000313" key="5">
    <source>
        <dbReference type="EMBL" id="MBL4928762.1"/>
    </source>
</evidence>
<dbReference type="InterPro" id="IPR001764">
    <property type="entry name" value="Glyco_hydro_3_N"/>
</dbReference>
<dbReference type="SUPFAM" id="SSF51445">
    <property type="entry name" value="(Trans)glycosidases"/>
    <property type="match status" value="1"/>
</dbReference>
<dbReference type="Pfam" id="PF00933">
    <property type="entry name" value="Glyco_hydro_3"/>
    <property type="match status" value="1"/>
</dbReference>
<comment type="similarity">
    <text evidence="1">Belongs to the glycosyl hydrolase 3 family.</text>
</comment>
<dbReference type="Gene3D" id="3.20.20.300">
    <property type="entry name" value="Glycoside hydrolase, family 3, N-terminal domain"/>
    <property type="match status" value="1"/>
</dbReference>
<dbReference type="Proteomes" id="UP000619033">
    <property type="component" value="Unassembled WGS sequence"/>
</dbReference>
<dbReference type="InterPro" id="IPR017853">
    <property type="entry name" value="GH"/>
</dbReference>
<dbReference type="PANTHER" id="PTHR30480:SF16">
    <property type="entry name" value="GLYCOSIDE HYDROLASE FAMILY 3 DOMAIN PROTEIN"/>
    <property type="match status" value="1"/>
</dbReference>
<gene>
    <name evidence="5" type="ORF">JI744_11660</name>
</gene>
<evidence type="ECO:0000259" key="4">
    <source>
        <dbReference type="Pfam" id="PF00933"/>
    </source>
</evidence>
<keyword evidence="6" id="KW-1185">Reference proteome</keyword>
<dbReference type="AlphaFoldDB" id="A0A8J7MSD6"/>